<evidence type="ECO:0000256" key="4">
    <source>
        <dbReference type="RuleBase" id="RU003631"/>
    </source>
</evidence>
<dbReference type="AlphaFoldDB" id="A0A1Y2BXJ0"/>
<dbReference type="PROSITE" id="PS00963">
    <property type="entry name" value="RIBOSOMAL_S2_2"/>
    <property type="match status" value="1"/>
</dbReference>
<keyword evidence="7" id="KW-1185">Reference proteome</keyword>
<gene>
    <name evidence="6" type="ORF">BCR33DRAFT_720203</name>
</gene>
<protein>
    <recommendedName>
        <fullName evidence="8">Ribosomal protein S2</fullName>
    </recommendedName>
</protein>
<proteinExistence type="inferred from homology"/>
<comment type="similarity">
    <text evidence="1 4">Belongs to the universal ribosomal protein uS2 family.</text>
</comment>
<dbReference type="STRING" id="329046.A0A1Y2BXJ0"/>
<dbReference type="PANTHER" id="PTHR12534:SF0">
    <property type="entry name" value="SMALL RIBOSOMAL SUBUNIT PROTEIN US2M"/>
    <property type="match status" value="1"/>
</dbReference>
<dbReference type="EMBL" id="MCGO01000040">
    <property type="protein sequence ID" value="ORY39367.1"/>
    <property type="molecule type" value="Genomic_DNA"/>
</dbReference>
<keyword evidence="2 4" id="KW-0689">Ribosomal protein</keyword>
<evidence type="ECO:0008006" key="8">
    <source>
        <dbReference type="Google" id="ProtNLM"/>
    </source>
</evidence>
<accession>A0A1Y2BXJ0</accession>
<comment type="caution">
    <text evidence="6">The sequence shown here is derived from an EMBL/GenBank/DDBJ whole genome shotgun (WGS) entry which is preliminary data.</text>
</comment>
<dbReference type="InterPro" id="IPR018130">
    <property type="entry name" value="Ribosomal_uS2_CS"/>
</dbReference>
<evidence type="ECO:0000313" key="6">
    <source>
        <dbReference type="EMBL" id="ORY39367.1"/>
    </source>
</evidence>
<dbReference type="Pfam" id="PF00318">
    <property type="entry name" value="Ribosomal_S2"/>
    <property type="match status" value="1"/>
</dbReference>
<evidence type="ECO:0000256" key="1">
    <source>
        <dbReference type="ARBA" id="ARBA00006242"/>
    </source>
</evidence>
<feature type="region of interest" description="Disordered" evidence="5">
    <location>
        <begin position="240"/>
        <end position="317"/>
    </location>
</feature>
<evidence type="ECO:0000256" key="3">
    <source>
        <dbReference type="ARBA" id="ARBA00023274"/>
    </source>
</evidence>
<dbReference type="Proteomes" id="UP000193642">
    <property type="component" value="Unassembled WGS sequence"/>
</dbReference>
<evidence type="ECO:0000256" key="2">
    <source>
        <dbReference type="ARBA" id="ARBA00022980"/>
    </source>
</evidence>
<evidence type="ECO:0000256" key="5">
    <source>
        <dbReference type="SAM" id="MobiDB-lite"/>
    </source>
</evidence>
<dbReference type="PRINTS" id="PR00395">
    <property type="entry name" value="RIBOSOMALS2"/>
</dbReference>
<evidence type="ECO:0000313" key="7">
    <source>
        <dbReference type="Proteomes" id="UP000193642"/>
    </source>
</evidence>
<dbReference type="SUPFAM" id="SSF52313">
    <property type="entry name" value="Ribosomal protein S2"/>
    <property type="match status" value="1"/>
</dbReference>
<dbReference type="InterPro" id="IPR005706">
    <property type="entry name" value="Ribosomal_uS2_bac/mit/plastid"/>
</dbReference>
<organism evidence="6 7">
    <name type="scientific">Rhizoclosmatium globosum</name>
    <dbReference type="NCBI Taxonomy" id="329046"/>
    <lineage>
        <taxon>Eukaryota</taxon>
        <taxon>Fungi</taxon>
        <taxon>Fungi incertae sedis</taxon>
        <taxon>Chytridiomycota</taxon>
        <taxon>Chytridiomycota incertae sedis</taxon>
        <taxon>Chytridiomycetes</taxon>
        <taxon>Chytridiales</taxon>
        <taxon>Chytriomycetaceae</taxon>
        <taxon>Rhizoclosmatium</taxon>
    </lineage>
</organism>
<feature type="compositionally biased region" description="Low complexity" evidence="5">
    <location>
        <begin position="297"/>
        <end position="317"/>
    </location>
</feature>
<dbReference type="InterPro" id="IPR001865">
    <property type="entry name" value="Ribosomal_uS2"/>
</dbReference>
<reference evidence="6 7" key="1">
    <citation type="submission" date="2016-07" db="EMBL/GenBank/DDBJ databases">
        <title>Pervasive Adenine N6-methylation of Active Genes in Fungi.</title>
        <authorList>
            <consortium name="DOE Joint Genome Institute"/>
            <person name="Mondo S.J."/>
            <person name="Dannebaum R.O."/>
            <person name="Kuo R.C."/>
            <person name="Labutti K."/>
            <person name="Haridas S."/>
            <person name="Kuo A."/>
            <person name="Salamov A."/>
            <person name="Ahrendt S.R."/>
            <person name="Lipzen A."/>
            <person name="Sullivan W."/>
            <person name="Andreopoulos W.B."/>
            <person name="Clum A."/>
            <person name="Lindquist E."/>
            <person name="Daum C."/>
            <person name="Ramamoorthy G.K."/>
            <person name="Gryganskyi A."/>
            <person name="Culley D."/>
            <person name="Magnuson J.K."/>
            <person name="James T.Y."/>
            <person name="O'Malley M.A."/>
            <person name="Stajich J.E."/>
            <person name="Spatafora J.W."/>
            <person name="Visel A."/>
            <person name="Grigoriev I.V."/>
        </authorList>
    </citation>
    <scope>NUCLEOTIDE SEQUENCE [LARGE SCALE GENOMIC DNA]</scope>
    <source>
        <strain evidence="6 7">JEL800</strain>
    </source>
</reference>
<dbReference type="HAMAP" id="MF_00291_B">
    <property type="entry name" value="Ribosomal_uS2_B"/>
    <property type="match status" value="1"/>
</dbReference>
<feature type="compositionally biased region" description="Polar residues" evidence="5">
    <location>
        <begin position="282"/>
        <end position="296"/>
    </location>
</feature>
<dbReference type="GO" id="GO:0003735">
    <property type="term" value="F:structural constituent of ribosome"/>
    <property type="evidence" value="ECO:0007669"/>
    <property type="project" value="InterPro"/>
</dbReference>
<dbReference type="GO" id="GO:0005763">
    <property type="term" value="C:mitochondrial small ribosomal subunit"/>
    <property type="evidence" value="ECO:0007669"/>
    <property type="project" value="TreeGrafter"/>
</dbReference>
<dbReference type="PANTHER" id="PTHR12534">
    <property type="entry name" value="30S RIBOSOMAL PROTEIN S2 PROKARYOTIC AND ORGANELLAR"/>
    <property type="match status" value="1"/>
</dbReference>
<name>A0A1Y2BXJ0_9FUNG</name>
<keyword evidence="3 4" id="KW-0687">Ribonucleoprotein</keyword>
<feature type="compositionally biased region" description="Low complexity" evidence="5">
    <location>
        <begin position="258"/>
        <end position="271"/>
    </location>
</feature>
<dbReference type="Gene3D" id="3.40.50.10490">
    <property type="entry name" value="Glucose-6-phosphate isomerase like protein, domain 1"/>
    <property type="match status" value="1"/>
</dbReference>
<sequence length="317" mass="33716">MAATPTQRLLRLLPTQSLPRVVPPSSRSSSSTDHVNHALSVSGLMAANAHLGASSTRQHANMLRFVHGVRGGVSVLNLDATLAALRRACAVAAAVAPTNIVFVGTRRAIHRIAADAALASGAAFVTKWVGGSLTNKERVLKRSVRFDPDRVTQLQTDDKDVLDRQPRVKLPDLVILLDMNNNLHAVREANQLNIPIIAITDSDCDPNLVQYPIPANDDSLSSVGLIAGLLSKAISDGAAIRSARPPRAPRSDRDARSNSESSNSSNNYNNNKRASPRDQPPRDQSGSKSQRAPKQQSTEASTASAPKPSSTVASTSE</sequence>
<dbReference type="OrthoDB" id="2320368at2759"/>
<dbReference type="CDD" id="cd01425">
    <property type="entry name" value="RPS2"/>
    <property type="match status" value="1"/>
</dbReference>
<dbReference type="GO" id="GO:0006412">
    <property type="term" value="P:translation"/>
    <property type="evidence" value="ECO:0007669"/>
    <property type="project" value="InterPro"/>
</dbReference>
<dbReference type="InterPro" id="IPR023591">
    <property type="entry name" value="Ribosomal_uS2_flav_dom_sf"/>
</dbReference>